<keyword evidence="4" id="KW-1185">Reference proteome</keyword>
<evidence type="ECO:0000259" key="2">
    <source>
        <dbReference type="PROSITE" id="PS50206"/>
    </source>
</evidence>
<feature type="compositionally biased region" description="Polar residues" evidence="1">
    <location>
        <begin position="345"/>
        <end position="361"/>
    </location>
</feature>
<dbReference type="PANTHER" id="PTHR43268">
    <property type="entry name" value="THIOSULFATE SULFURTRANSFERASE/RHODANESE-LIKE DOMAIN-CONTAINING PROTEIN 2"/>
    <property type="match status" value="1"/>
</dbReference>
<organism evidence="3 4">
    <name type="scientific">Seminavis robusta</name>
    <dbReference type="NCBI Taxonomy" id="568900"/>
    <lineage>
        <taxon>Eukaryota</taxon>
        <taxon>Sar</taxon>
        <taxon>Stramenopiles</taxon>
        <taxon>Ochrophyta</taxon>
        <taxon>Bacillariophyta</taxon>
        <taxon>Bacillariophyceae</taxon>
        <taxon>Bacillariophycidae</taxon>
        <taxon>Naviculales</taxon>
        <taxon>Naviculaceae</taxon>
        <taxon>Seminavis</taxon>
    </lineage>
</organism>
<comment type="caution">
    <text evidence="3">The sequence shown here is derived from an EMBL/GenBank/DDBJ whole genome shotgun (WGS) entry which is preliminary data.</text>
</comment>
<proteinExistence type="predicted"/>
<dbReference type="Gene3D" id="3.40.250.10">
    <property type="entry name" value="Rhodanese-like domain"/>
    <property type="match status" value="1"/>
</dbReference>
<feature type="compositionally biased region" description="Basic and acidic residues" evidence="1">
    <location>
        <begin position="535"/>
        <end position="546"/>
    </location>
</feature>
<dbReference type="InterPro" id="IPR020936">
    <property type="entry name" value="TrhO"/>
</dbReference>
<dbReference type="SMART" id="SM00450">
    <property type="entry name" value="RHOD"/>
    <property type="match status" value="1"/>
</dbReference>
<reference evidence="3" key="1">
    <citation type="submission" date="2020-06" db="EMBL/GenBank/DDBJ databases">
        <authorList>
            <consortium name="Plant Systems Biology data submission"/>
        </authorList>
    </citation>
    <scope>NUCLEOTIDE SEQUENCE</scope>
    <source>
        <strain evidence="3">D6</strain>
    </source>
</reference>
<dbReference type="PROSITE" id="PS50206">
    <property type="entry name" value="RHODANESE_3"/>
    <property type="match status" value="1"/>
</dbReference>
<feature type="compositionally biased region" description="Polar residues" evidence="1">
    <location>
        <begin position="520"/>
        <end position="534"/>
    </location>
</feature>
<dbReference type="AlphaFoldDB" id="A0A9N8EH60"/>
<dbReference type="Gene3D" id="3.30.70.100">
    <property type="match status" value="1"/>
</dbReference>
<evidence type="ECO:0000313" key="4">
    <source>
        <dbReference type="Proteomes" id="UP001153069"/>
    </source>
</evidence>
<name>A0A9N8EH60_9STRA</name>
<evidence type="ECO:0000313" key="3">
    <source>
        <dbReference type="EMBL" id="CAB9520305.1"/>
    </source>
</evidence>
<gene>
    <name evidence="3" type="ORF">SEMRO_1091_G240240.1</name>
</gene>
<dbReference type="Pfam" id="PF00581">
    <property type="entry name" value="Rhodanese"/>
    <property type="match status" value="1"/>
</dbReference>
<dbReference type="PANTHER" id="PTHR43268:SF6">
    <property type="entry name" value="THIOSULFATE SULFURTRANSFERASE_RHODANESE-LIKE DOMAIN-CONTAINING PROTEIN 2"/>
    <property type="match status" value="1"/>
</dbReference>
<dbReference type="Pfam" id="PF17773">
    <property type="entry name" value="UPF0176_N"/>
    <property type="match status" value="1"/>
</dbReference>
<dbReference type="EMBL" id="CAICTM010001089">
    <property type="protein sequence ID" value="CAB9520305.1"/>
    <property type="molecule type" value="Genomic_DNA"/>
</dbReference>
<dbReference type="InterPro" id="IPR036873">
    <property type="entry name" value="Rhodanese-like_dom_sf"/>
</dbReference>
<feature type="domain" description="Rhodanese" evidence="2">
    <location>
        <begin position="205"/>
        <end position="306"/>
    </location>
</feature>
<accession>A0A9N8EH60</accession>
<dbReference type="SUPFAM" id="SSF52821">
    <property type="entry name" value="Rhodanese/Cell cycle control phosphatase"/>
    <property type="match status" value="1"/>
</dbReference>
<evidence type="ECO:0000256" key="1">
    <source>
        <dbReference type="SAM" id="MobiDB-lite"/>
    </source>
</evidence>
<feature type="region of interest" description="Disordered" evidence="1">
    <location>
        <begin position="518"/>
        <end position="566"/>
    </location>
</feature>
<protein>
    <submittedName>
        <fullName evidence="3">UPF0176 protein</fullName>
    </submittedName>
</protein>
<feature type="region of interest" description="Disordered" evidence="1">
    <location>
        <begin position="330"/>
        <end position="361"/>
    </location>
</feature>
<sequence length="676" mass="76475">MSSSPPPPPPESNIASSHHKAVILFYKYLDPSSSKACRYLHEYPTYYLPRIEQFQKDLCARLGCKGRILLAAEGINGTLSAVSMDQLQKYHQAMEQFDLLRHCGYPLVELQQQSTTQGNEEEDEDDSHYNIYTDIDWKESYLQSSSAKDKKLVEPFPNLKISVVKELVSSGGVVGVQDIANYGGVHLSPREFHQKIIMQHDKNNNSKPVVLIDVRNTFEHAIGHFVNPNTHEAAMNPEMVTFSSFDKQFCENHAETLKDKTVLMYCTGGIRCEKATVMLKKRGVQDVFQLQGGIHRYLETYGETGCFRGRNFQFDQRVSLTPAEHYYQQRHSRSSSSSAMDDDNCTGSSTKEHQQQTSPIDNPQQIVGKCVECSAPYDEISGSRICTVCRDLVLVCTLCQVKMREYHCQRHSEWKAYQTFLEVFEKHELQEQWDQLNSILEQKHAEYSKHVRKTLRKQLQRIRLRMEEIEEHPERVNPNAPRRCRSCREPNTICNGLCWGFWKTTCRVASSDTTAAASSIAPTGNDVGNNNETVNKTDHAAGDDSTKSPQSSIAAASPPPPILPISTGDKVTPGPHWNDIRYGKSLHPTTGRPLEGTVLEKKSWGSHSSEMDCVTVQWDDPDALPRRRQVQIYRWGARAVNGTRMYDLEPLLVQQHSTERCAESILATSSSKVVSA</sequence>
<dbReference type="InterPro" id="IPR040503">
    <property type="entry name" value="TRHO_N"/>
</dbReference>
<dbReference type="InterPro" id="IPR001763">
    <property type="entry name" value="Rhodanese-like_dom"/>
</dbReference>
<dbReference type="Proteomes" id="UP001153069">
    <property type="component" value="Unassembled WGS sequence"/>
</dbReference>
<dbReference type="OrthoDB" id="25002at2759"/>